<proteinExistence type="predicted"/>
<evidence type="ECO:0000313" key="2">
    <source>
        <dbReference type="Proteomes" id="UP000078465"/>
    </source>
</evidence>
<reference evidence="1" key="1">
    <citation type="submission" date="2024-10" db="EMBL/GenBank/DDBJ databases">
        <title>Strain of Rhizobium-related bacteria isolated fromm roots of Vavilovia formosa.</title>
        <authorList>
            <person name="Kimeklis A."/>
            <person name="Afonin A."/>
        </authorList>
    </citation>
    <scope>NUCLEOTIDE SEQUENCE</scope>
    <source>
        <strain evidence="1">Vaf-46</strain>
    </source>
</reference>
<organism evidence="1 2">
    <name type="scientific">Rhizobium ruizarguesonis</name>
    <dbReference type="NCBI Taxonomy" id="2081791"/>
    <lineage>
        <taxon>Bacteria</taxon>
        <taxon>Pseudomonadati</taxon>
        <taxon>Pseudomonadota</taxon>
        <taxon>Alphaproteobacteria</taxon>
        <taxon>Hyphomicrobiales</taxon>
        <taxon>Rhizobiaceae</taxon>
        <taxon>Rhizobium/Agrobacterium group</taxon>
        <taxon>Rhizobium</taxon>
    </lineage>
</organism>
<protein>
    <submittedName>
        <fullName evidence="1">Lysozyme inhibitor LprI family protein</fullName>
    </submittedName>
</protein>
<dbReference type="Proteomes" id="UP000078465">
    <property type="component" value="Chromosome"/>
</dbReference>
<gene>
    <name evidence="1" type="ORF">A4U53_017925</name>
</gene>
<name>A0ACD5ESZ9_9HYPH</name>
<evidence type="ECO:0000313" key="1">
    <source>
        <dbReference type="EMBL" id="XKM42264.1"/>
    </source>
</evidence>
<dbReference type="EMBL" id="CP171853">
    <property type="protein sequence ID" value="XKM42264.1"/>
    <property type="molecule type" value="Genomic_DNA"/>
</dbReference>
<accession>A0ACD5ESZ9</accession>
<sequence>MNICAAESLKKSDAEMNKVYKEIEARLKDDADTTKLLVATQKAWIAFRDAECNFQSSTVQGAPPIRSSTVRATTA</sequence>